<keyword evidence="2" id="KW-0012">Acyltransferase</keyword>
<evidence type="ECO:0000256" key="1">
    <source>
        <dbReference type="ARBA" id="ARBA00022679"/>
    </source>
</evidence>
<dbReference type="Proteomes" id="UP000501179">
    <property type="component" value="Chromosome"/>
</dbReference>
<evidence type="ECO:0000313" key="4">
    <source>
        <dbReference type="EMBL" id="QIQ04165.1"/>
    </source>
</evidence>
<evidence type="ECO:0000313" key="5">
    <source>
        <dbReference type="Proteomes" id="UP000501179"/>
    </source>
</evidence>
<dbReference type="InterPro" id="IPR000182">
    <property type="entry name" value="GNAT_dom"/>
</dbReference>
<gene>
    <name evidence="4" type="ORF">HA039_19280</name>
</gene>
<reference evidence="4 5" key="1">
    <citation type="submission" date="2020-03" db="EMBL/GenBank/DDBJ databases">
        <title>A novel species.</title>
        <authorList>
            <person name="Gao J."/>
        </authorList>
    </citation>
    <scope>NUCLEOTIDE SEQUENCE [LARGE SCALE GENOMIC DNA]</scope>
    <source>
        <strain evidence="4 5">QMT-12</strain>
    </source>
</reference>
<dbReference type="InterPro" id="IPR016181">
    <property type="entry name" value="Acyl_CoA_acyltransferase"/>
</dbReference>
<dbReference type="Pfam" id="PF00583">
    <property type="entry name" value="Acetyltransf_1"/>
    <property type="match status" value="1"/>
</dbReference>
<proteinExistence type="predicted"/>
<dbReference type="Gene3D" id="3.40.630.30">
    <property type="match status" value="1"/>
</dbReference>
<name>A0A6G9H0Y0_9ACTN</name>
<protein>
    <submittedName>
        <fullName evidence="4">GNAT family N-acetyltransferase</fullName>
    </submittedName>
</protein>
<evidence type="ECO:0000259" key="3">
    <source>
        <dbReference type="PROSITE" id="PS51186"/>
    </source>
</evidence>
<dbReference type="KEGG" id="slia:HA039_19280"/>
<dbReference type="PROSITE" id="PS51186">
    <property type="entry name" value="GNAT"/>
    <property type="match status" value="1"/>
</dbReference>
<accession>A0A6G9H0Y0</accession>
<dbReference type="PANTHER" id="PTHR43877">
    <property type="entry name" value="AMINOALKYLPHOSPHONATE N-ACETYLTRANSFERASE-RELATED-RELATED"/>
    <property type="match status" value="1"/>
</dbReference>
<keyword evidence="5" id="KW-1185">Reference proteome</keyword>
<organism evidence="4 5">
    <name type="scientific">Streptomyces liangshanensis</name>
    <dbReference type="NCBI Taxonomy" id="2717324"/>
    <lineage>
        <taxon>Bacteria</taxon>
        <taxon>Bacillati</taxon>
        <taxon>Actinomycetota</taxon>
        <taxon>Actinomycetes</taxon>
        <taxon>Kitasatosporales</taxon>
        <taxon>Streptomycetaceae</taxon>
        <taxon>Streptomyces</taxon>
    </lineage>
</organism>
<dbReference type="CDD" id="cd04301">
    <property type="entry name" value="NAT_SF"/>
    <property type="match status" value="1"/>
</dbReference>
<dbReference type="GO" id="GO:0016747">
    <property type="term" value="F:acyltransferase activity, transferring groups other than amino-acyl groups"/>
    <property type="evidence" value="ECO:0007669"/>
    <property type="project" value="InterPro"/>
</dbReference>
<dbReference type="EMBL" id="CP050177">
    <property type="protein sequence ID" value="QIQ04165.1"/>
    <property type="molecule type" value="Genomic_DNA"/>
</dbReference>
<sequence>MIVDVVTAGEARGLPGELLTELAGFYASDRAFQQLGGDFPDPARIRPEDVAVSLADDLAHPDAEVLLARSAGRLVAVAVTLAHDPDRPSTSATSPTPAPWIALLMVHGRERRSGYGRELAGRVEDRFRAAGHAGVGLSVAEANTGAVAFWTALGYEETGRRPDRRRGHPCRLLRKPL</sequence>
<dbReference type="RefSeq" id="WP_167031394.1">
    <property type="nucleotide sequence ID" value="NZ_CP050177.1"/>
</dbReference>
<dbReference type="InterPro" id="IPR050832">
    <property type="entry name" value="Bact_Acetyltransf"/>
</dbReference>
<dbReference type="AlphaFoldDB" id="A0A6G9H0Y0"/>
<dbReference type="SUPFAM" id="SSF55729">
    <property type="entry name" value="Acyl-CoA N-acyltransferases (Nat)"/>
    <property type="match status" value="1"/>
</dbReference>
<keyword evidence="1 4" id="KW-0808">Transferase</keyword>
<feature type="domain" description="N-acetyltransferase" evidence="3">
    <location>
        <begin position="30"/>
        <end position="177"/>
    </location>
</feature>
<evidence type="ECO:0000256" key="2">
    <source>
        <dbReference type="ARBA" id="ARBA00023315"/>
    </source>
</evidence>